<keyword evidence="4 8" id="KW-0479">Metal-binding</keyword>
<evidence type="ECO:0000256" key="3">
    <source>
        <dbReference type="ARBA" id="ARBA00022692"/>
    </source>
</evidence>
<evidence type="ECO:0000256" key="2">
    <source>
        <dbReference type="ARBA" id="ARBA00022617"/>
    </source>
</evidence>
<keyword evidence="2 8" id="KW-0349">Heme</keyword>
<dbReference type="FunFam" id="3.10.120.10:FF:000002">
    <property type="entry name" value="Cytochrome b5 type B"/>
    <property type="match status" value="1"/>
</dbReference>
<evidence type="ECO:0000313" key="11">
    <source>
        <dbReference type="Proteomes" id="UP000036987"/>
    </source>
</evidence>
<dbReference type="Gene3D" id="3.10.120.10">
    <property type="entry name" value="Cytochrome b5-like heme/steroid binding domain"/>
    <property type="match status" value="1"/>
</dbReference>
<evidence type="ECO:0000256" key="5">
    <source>
        <dbReference type="ARBA" id="ARBA00023004"/>
    </source>
</evidence>
<dbReference type="AlphaFoldDB" id="A0A0K9PN48"/>
<feature type="domain" description="Cytochrome b5 heme-binding" evidence="9">
    <location>
        <begin position="5"/>
        <end position="81"/>
    </location>
</feature>
<dbReference type="GO" id="GO:0020037">
    <property type="term" value="F:heme binding"/>
    <property type="evidence" value="ECO:0000318"/>
    <property type="project" value="GO_Central"/>
</dbReference>
<dbReference type="SMART" id="SM01117">
    <property type="entry name" value="Cyt-b5"/>
    <property type="match status" value="1"/>
</dbReference>
<dbReference type="PANTHER" id="PTHR19359">
    <property type="entry name" value="CYTOCHROME B5"/>
    <property type="match status" value="1"/>
</dbReference>
<name>A0A0K9PN48_ZOSMR</name>
<dbReference type="OMA" id="THNKQDD"/>
<dbReference type="InterPro" id="IPR001199">
    <property type="entry name" value="Cyt_B5-like_heme/steroid-bd"/>
</dbReference>
<dbReference type="EMBL" id="LFYR01000729">
    <property type="protein sequence ID" value="KMZ70399.1"/>
    <property type="molecule type" value="Genomic_DNA"/>
</dbReference>
<evidence type="ECO:0000259" key="9">
    <source>
        <dbReference type="PROSITE" id="PS50255"/>
    </source>
</evidence>
<evidence type="ECO:0000256" key="6">
    <source>
        <dbReference type="ARBA" id="ARBA00023136"/>
    </source>
</evidence>
<evidence type="ECO:0000256" key="1">
    <source>
        <dbReference type="ARBA" id="ARBA00004370"/>
    </source>
</evidence>
<comment type="caution">
    <text evidence="10">The sequence shown here is derived from an EMBL/GenBank/DDBJ whole genome shotgun (WGS) entry which is preliminary data.</text>
</comment>
<keyword evidence="8" id="KW-1133">Transmembrane helix</keyword>
<dbReference type="InterPro" id="IPR036400">
    <property type="entry name" value="Cyt_B5-like_heme/steroid_sf"/>
</dbReference>
<comment type="similarity">
    <text evidence="7 8">Belongs to the cytochrome b5 family.</text>
</comment>
<accession>A0A0K9PN48</accession>
<dbReference type="Pfam" id="PF00173">
    <property type="entry name" value="Cyt-b5"/>
    <property type="match status" value="1"/>
</dbReference>
<evidence type="ECO:0000256" key="7">
    <source>
        <dbReference type="ARBA" id="ARBA00038168"/>
    </source>
</evidence>
<dbReference type="PRINTS" id="PR00363">
    <property type="entry name" value="CYTOCHROMEB5"/>
</dbReference>
<feature type="transmembrane region" description="Helical" evidence="8">
    <location>
        <begin position="110"/>
        <end position="130"/>
    </location>
</feature>
<protein>
    <submittedName>
        <fullName evidence="10">Cytochrome b5 isoform B</fullName>
    </submittedName>
</protein>
<gene>
    <name evidence="10" type="ORF">ZOSMA_1G03820</name>
</gene>
<evidence type="ECO:0000256" key="4">
    <source>
        <dbReference type="ARBA" id="ARBA00022723"/>
    </source>
</evidence>
<dbReference type="GO" id="GO:0016020">
    <property type="term" value="C:membrane"/>
    <property type="evidence" value="ECO:0000318"/>
    <property type="project" value="GO_Central"/>
</dbReference>
<dbReference type="PROSITE" id="PS50255">
    <property type="entry name" value="CYTOCHROME_B5_2"/>
    <property type="match status" value="1"/>
</dbReference>
<dbReference type="InterPro" id="IPR050668">
    <property type="entry name" value="Cytochrome_b5"/>
</dbReference>
<sequence length="133" mass="14680">MPTITKLFSMAEASEHVSSDDCWIVVDGKVYDVTKYLDEHPGGDDVLVQSAGKDATEEFEDAGHSKEAREHMNTFFIGEIDPSPEIIEKMEISKQKKPSSSSLFLSESSLLWALPAAVLGISAIIGFLYLRKK</sequence>
<dbReference type="InterPro" id="IPR018506">
    <property type="entry name" value="Cyt_B5_heme-BS"/>
</dbReference>
<dbReference type="OrthoDB" id="260519at2759"/>
<keyword evidence="5 8" id="KW-0408">Iron</keyword>
<keyword evidence="3 8" id="KW-0812">Transmembrane</keyword>
<reference evidence="11" key="1">
    <citation type="journal article" date="2016" name="Nature">
        <title>The genome of the seagrass Zostera marina reveals angiosperm adaptation to the sea.</title>
        <authorList>
            <person name="Olsen J.L."/>
            <person name="Rouze P."/>
            <person name="Verhelst B."/>
            <person name="Lin Y.-C."/>
            <person name="Bayer T."/>
            <person name="Collen J."/>
            <person name="Dattolo E."/>
            <person name="De Paoli E."/>
            <person name="Dittami S."/>
            <person name="Maumus F."/>
            <person name="Michel G."/>
            <person name="Kersting A."/>
            <person name="Lauritano C."/>
            <person name="Lohaus R."/>
            <person name="Toepel M."/>
            <person name="Tonon T."/>
            <person name="Vanneste K."/>
            <person name="Amirebrahimi M."/>
            <person name="Brakel J."/>
            <person name="Bostroem C."/>
            <person name="Chovatia M."/>
            <person name="Grimwood J."/>
            <person name="Jenkins J.W."/>
            <person name="Jueterbock A."/>
            <person name="Mraz A."/>
            <person name="Stam W.T."/>
            <person name="Tice H."/>
            <person name="Bornberg-Bauer E."/>
            <person name="Green P.J."/>
            <person name="Pearson G.A."/>
            <person name="Procaccini G."/>
            <person name="Duarte C.M."/>
            <person name="Schmutz J."/>
            <person name="Reusch T.B.H."/>
            <person name="Van de Peer Y."/>
        </authorList>
    </citation>
    <scope>NUCLEOTIDE SEQUENCE [LARGE SCALE GENOMIC DNA]</scope>
    <source>
        <strain evidence="11">cv. Finnish</strain>
    </source>
</reference>
<evidence type="ECO:0000256" key="8">
    <source>
        <dbReference type="RuleBase" id="RU362121"/>
    </source>
</evidence>
<dbReference type="PROSITE" id="PS00191">
    <property type="entry name" value="CYTOCHROME_B5_1"/>
    <property type="match status" value="1"/>
</dbReference>
<organism evidence="10 11">
    <name type="scientific">Zostera marina</name>
    <name type="common">Eelgrass</name>
    <dbReference type="NCBI Taxonomy" id="29655"/>
    <lineage>
        <taxon>Eukaryota</taxon>
        <taxon>Viridiplantae</taxon>
        <taxon>Streptophyta</taxon>
        <taxon>Embryophyta</taxon>
        <taxon>Tracheophyta</taxon>
        <taxon>Spermatophyta</taxon>
        <taxon>Magnoliopsida</taxon>
        <taxon>Liliopsida</taxon>
        <taxon>Zosteraceae</taxon>
        <taxon>Zostera</taxon>
    </lineage>
</organism>
<dbReference type="SUPFAM" id="SSF55856">
    <property type="entry name" value="Cytochrome b5-like heme/steroid binding domain"/>
    <property type="match status" value="1"/>
</dbReference>
<dbReference type="GO" id="GO:0046872">
    <property type="term" value="F:metal ion binding"/>
    <property type="evidence" value="ECO:0007669"/>
    <property type="project" value="UniProtKB-UniRule"/>
</dbReference>
<dbReference type="STRING" id="29655.A0A0K9PN48"/>
<keyword evidence="6 8" id="KW-0472">Membrane</keyword>
<keyword evidence="11" id="KW-1185">Reference proteome</keyword>
<evidence type="ECO:0000313" key="10">
    <source>
        <dbReference type="EMBL" id="KMZ70399.1"/>
    </source>
</evidence>
<proteinExistence type="inferred from homology"/>
<dbReference type="Proteomes" id="UP000036987">
    <property type="component" value="Unassembled WGS sequence"/>
</dbReference>
<dbReference type="PANTHER" id="PTHR19359:SF25">
    <property type="entry name" value="CYTOCHROME B5 HEME-BINDING DOMAIN-CONTAINING PROTEIN"/>
    <property type="match status" value="1"/>
</dbReference>
<comment type="subcellular location">
    <subcellularLocation>
        <location evidence="1">Membrane</location>
    </subcellularLocation>
</comment>